<name>A0A1E5RGC8_HANUV</name>
<proteinExistence type="predicted"/>
<dbReference type="GO" id="GO:0005737">
    <property type="term" value="C:cytoplasm"/>
    <property type="evidence" value="ECO:0007669"/>
    <property type="project" value="TreeGrafter"/>
</dbReference>
<dbReference type="CDD" id="cd07067">
    <property type="entry name" value="HP_PGM_like"/>
    <property type="match status" value="1"/>
</dbReference>
<dbReference type="OrthoDB" id="496981at2759"/>
<dbReference type="GO" id="GO:0016791">
    <property type="term" value="F:phosphatase activity"/>
    <property type="evidence" value="ECO:0007669"/>
    <property type="project" value="TreeGrafter"/>
</dbReference>
<dbReference type="Pfam" id="PF00300">
    <property type="entry name" value="His_Phos_1"/>
    <property type="match status" value="1"/>
</dbReference>
<dbReference type="EMBL" id="LPNN01000006">
    <property type="protein sequence ID" value="OEJ85945.1"/>
    <property type="molecule type" value="Genomic_DNA"/>
</dbReference>
<protein>
    <submittedName>
        <fullName evidence="1">Putative phosphoglycerate mutase PMU1</fullName>
    </submittedName>
</protein>
<dbReference type="SMART" id="SM00855">
    <property type="entry name" value="PGAM"/>
    <property type="match status" value="1"/>
</dbReference>
<dbReference type="Gene3D" id="3.40.50.1240">
    <property type="entry name" value="Phosphoglycerate mutase-like"/>
    <property type="match status" value="1"/>
</dbReference>
<dbReference type="InterPro" id="IPR029033">
    <property type="entry name" value="His_PPase_superfam"/>
</dbReference>
<evidence type="ECO:0000313" key="2">
    <source>
        <dbReference type="Proteomes" id="UP000095358"/>
    </source>
</evidence>
<keyword evidence="2" id="KW-1185">Reference proteome</keyword>
<dbReference type="InterPro" id="IPR013078">
    <property type="entry name" value="His_Pase_superF_clade-1"/>
</dbReference>
<organism evidence="1 2">
    <name type="scientific">Hanseniaspora uvarum</name>
    <name type="common">Yeast</name>
    <name type="synonym">Kloeckera apiculata</name>
    <dbReference type="NCBI Taxonomy" id="29833"/>
    <lineage>
        <taxon>Eukaryota</taxon>
        <taxon>Fungi</taxon>
        <taxon>Dikarya</taxon>
        <taxon>Ascomycota</taxon>
        <taxon>Saccharomycotina</taxon>
        <taxon>Saccharomycetes</taxon>
        <taxon>Saccharomycodales</taxon>
        <taxon>Saccharomycodaceae</taxon>
        <taxon>Hanseniaspora</taxon>
    </lineage>
</organism>
<accession>A0A1E5RGC8</accession>
<dbReference type="VEuPathDB" id="FungiDB:AWRI3580_g3199"/>
<dbReference type="PANTHER" id="PTHR48100:SF1">
    <property type="entry name" value="HISTIDINE PHOSPHATASE FAMILY PROTEIN-RELATED"/>
    <property type="match status" value="1"/>
</dbReference>
<dbReference type="SUPFAM" id="SSF53254">
    <property type="entry name" value="Phosphoglycerate mutase-like"/>
    <property type="match status" value="1"/>
</dbReference>
<dbReference type="InterPro" id="IPR050275">
    <property type="entry name" value="PGM_Phosphatase"/>
</dbReference>
<evidence type="ECO:0000313" key="1">
    <source>
        <dbReference type="EMBL" id="OEJ85945.1"/>
    </source>
</evidence>
<dbReference type="Proteomes" id="UP000095358">
    <property type="component" value="Unassembled WGS sequence"/>
</dbReference>
<comment type="caution">
    <text evidence="1">The sequence shown here is derived from an EMBL/GenBank/DDBJ whole genome shotgun (WGS) entry which is preliminary data.</text>
</comment>
<reference evidence="2" key="1">
    <citation type="journal article" date="2016" name="Genome Announc.">
        <title>Genome sequences of three species of Hanseniaspora isolated from spontaneous wine fermentations.</title>
        <authorList>
            <person name="Sternes P.R."/>
            <person name="Lee D."/>
            <person name="Kutyna D.R."/>
            <person name="Borneman A.R."/>
        </authorList>
    </citation>
    <scope>NUCLEOTIDE SEQUENCE [LARGE SCALE GENOMIC DNA]</scope>
    <source>
        <strain evidence="2">AWRI3580</strain>
    </source>
</reference>
<dbReference type="PANTHER" id="PTHR48100">
    <property type="entry name" value="BROAD-SPECIFICITY PHOSPHATASE YOR283W-RELATED"/>
    <property type="match status" value="1"/>
</dbReference>
<dbReference type="AlphaFoldDB" id="A0A1E5RGC8"/>
<gene>
    <name evidence="1" type="ORF">AWRI3580_g3199</name>
</gene>
<sequence length="296" mass="34820">MVNLIAEKDYFQVEPTLNSGIDTNYAFVKPFDNYQSIQNIITKIEQEPNTRLFILARHGQGYHNAAVERYGEEIWDLKWAHKNGDGVLEDWNDANLTEKGINQVKRTGKVVFGEKMKGIWADSYYCSPLRRCLQTFRYEWTEKFNIEKKDQEDLKKTIDVIIKENIRETIGVHTCDWRQNKSKSYDECIKPYEDNTSDFQIKFDYEEGFKEEDPLYSDTYRETDDDIDARIEKALKEIWELEDKKEAENLEYRGKVISLTCHEGVIKSALRVLKHHPIPRLETSGVVMVIIKNTEI</sequence>